<dbReference type="Pfam" id="PF00656">
    <property type="entry name" value="Peptidase_C14"/>
    <property type="match status" value="1"/>
</dbReference>
<proteinExistence type="predicted"/>
<feature type="transmembrane region" description="Helical" evidence="1">
    <location>
        <begin position="270"/>
        <end position="288"/>
    </location>
</feature>
<dbReference type="InterPro" id="IPR029030">
    <property type="entry name" value="Caspase-like_dom_sf"/>
</dbReference>
<evidence type="ECO:0000313" key="4">
    <source>
        <dbReference type="EMBL" id="TWI85900.1"/>
    </source>
</evidence>
<dbReference type="SUPFAM" id="SSF52129">
    <property type="entry name" value="Caspase-like"/>
    <property type="match status" value="1"/>
</dbReference>
<reference evidence="3" key="2">
    <citation type="submission" date="2019-07" db="EMBL/GenBank/DDBJ databases">
        <authorList>
            <person name="Whitman W."/>
            <person name="Huntemann M."/>
            <person name="Clum A."/>
            <person name="Pillay M."/>
            <person name="Palaniappan K."/>
            <person name="Varghese N."/>
            <person name="Mikhailova N."/>
            <person name="Stamatis D."/>
            <person name="Reddy T."/>
            <person name="Daum C."/>
            <person name="Shapiro N."/>
            <person name="Ivanova N."/>
            <person name="Kyrpides N."/>
            <person name="Woyke T."/>
        </authorList>
    </citation>
    <scope>NUCLEOTIDE SEQUENCE</scope>
    <source>
        <strain evidence="3">CGMCC 1.7271</strain>
    </source>
</reference>
<organism evidence="3 5">
    <name type="scientific">Lacibacter cauensis</name>
    <dbReference type="NCBI Taxonomy" id="510947"/>
    <lineage>
        <taxon>Bacteria</taxon>
        <taxon>Pseudomonadati</taxon>
        <taxon>Bacteroidota</taxon>
        <taxon>Chitinophagia</taxon>
        <taxon>Chitinophagales</taxon>
        <taxon>Chitinophagaceae</taxon>
        <taxon>Lacibacter</taxon>
    </lineage>
</organism>
<name>A0A562S967_9BACT</name>
<dbReference type="InterPro" id="IPR011600">
    <property type="entry name" value="Pept_C14_caspase"/>
</dbReference>
<accession>A0A562S967</accession>
<evidence type="ECO:0000259" key="2">
    <source>
        <dbReference type="Pfam" id="PF00656"/>
    </source>
</evidence>
<sequence>MRYTNQIEPVRKALIIGSPGTEGVDYLYSASTDVTNITNHLLSSRGGKWKDNEIQVLWNPGIAELAAIIENIIADYLFVYYAGHGYENTIGERKICLCDADVSDFFLLNNSPRQLIVIDACREKEYPAISGIPEEEEWLPFDGYYPEREAFDNYILQSPVGKKIIHATKSGFASWEDKKGKGGVFTTNLILSTRKIQCNDLYAPISIEQSIWKARKMIKQAGDEQEPEIVYSIGNLQVPFAVYVKSEAKTVYSNPSNYNKPRTMPRREPSNSGALTFGLLLIGIALIANNSD</sequence>
<evidence type="ECO:0000256" key="1">
    <source>
        <dbReference type="SAM" id="Phobius"/>
    </source>
</evidence>
<gene>
    <name evidence="4" type="ORF">IQ13_1069</name>
    <name evidence="3" type="ORF">IQ13_4312</name>
</gene>
<keyword evidence="1" id="KW-0812">Transmembrane</keyword>
<evidence type="ECO:0000313" key="3">
    <source>
        <dbReference type="EMBL" id="TWI77713.1"/>
    </source>
</evidence>
<keyword evidence="1" id="KW-1133">Transmembrane helix</keyword>
<dbReference type="Proteomes" id="UP000316167">
    <property type="component" value="Unassembled WGS sequence"/>
</dbReference>
<dbReference type="GO" id="GO:0006508">
    <property type="term" value="P:proteolysis"/>
    <property type="evidence" value="ECO:0007669"/>
    <property type="project" value="InterPro"/>
</dbReference>
<evidence type="ECO:0000313" key="5">
    <source>
        <dbReference type="Proteomes" id="UP000316167"/>
    </source>
</evidence>
<dbReference type="GO" id="GO:0004197">
    <property type="term" value="F:cysteine-type endopeptidase activity"/>
    <property type="evidence" value="ECO:0007669"/>
    <property type="project" value="InterPro"/>
</dbReference>
<dbReference type="AlphaFoldDB" id="A0A562S967"/>
<protein>
    <submittedName>
        <fullName evidence="3">Caspase domain-containing protein</fullName>
    </submittedName>
</protein>
<dbReference type="EMBL" id="VLLE01000009">
    <property type="protein sequence ID" value="TWI77713.1"/>
    <property type="molecule type" value="Genomic_DNA"/>
</dbReference>
<dbReference type="Gene3D" id="3.40.50.1460">
    <property type="match status" value="1"/>
</dbReference>
<comment type="caution">
    <text evidence="3">The sequence shown here is derived from an EMBL/GenBank/DDBJ whole genome shotgun (WGS) entry which is preliminary data.</text>
</comment>
<feature type="domain" description="Peptidase C14 caspase" evidence="2">
    <location>
        <begin position="11"/>
        <end position="230"/>
    </location>
</feature>
<keyword evidence="5" id="KW-1185">Reference proteome</keyword>
<dbReference type="EMBL" id="VLLE01000002">
    <property type="protein sequence ID" value="TWI85900.1"/>
    <property type="molecule type" value="Genomic_DNA"/>
</dbReference>
<reference evidence="3 5" key="1">
    <citation type="journal article" date="2015" name="Stand. Genomic Sci.">
        <title>Genomic Encyclopedia of Bacterial and Archaeal Type Strains, Phase III: the genomes of soil and plant-associated and newly described type strains.</title>
        <authorList>
            <person name="Whitman W.B."/>
            <person name="Woyke T."/>
            <person name="Klenk H.P."/>
            <person name="Zhou Y."/>
            <person name="Lilburn T.G."/>
            <person name="Beck B.J."/>
            <person name="De Vos P."/>
            <person name="Vandamme P."/>
            <person name="Eisen J.A."/>
            <person name="Garrity G."/>
            <person name="Hugenholtz P."/>
            <person name="Kyrpides N.C."/>
        </authorList>
    </citation>
    <scope>NUCLEOTIDE SEQUENCE [LARGE SCALE GENOMIC DNA]</scope>
    <source>
        <strain evidence="3 5">CGMCC 1.7271</strain>
    </source>
</reference>
<dbReference type="RefSeq" id="WP_144884989.1">
    <property type="nucleotide sequence ID" value="NZ_VLLE01000002.1"/>
</dbReference>
<keyword evidence="1" id="KW-0472">Membrane</keyword>
<dbReference type="OrthoDB" id="639945at2"/>